<dbReference type="OrthoDB" id="426235at2759"/>
<dbReference type="EMBL" id="CDMY01000310">
    <property type="protein sequence ID" value="CEM01796.1"/>
    <property type="molecule type" value="Genomic_DNA"/>
</dbReference>
<dbReference type="NCBIfam" id="TIGR01460">
    <property type="entry name" value="HAD-SF-IIA"/>
    <property type="match status" value="1"/>
</dbReference>
<dbReference type="PANTHER" id="PTHR19288">
    <property type="entry name" value="4-NITROPHENYLPHOSPHATASE-RELATED"/>
    <property type="match status" value="1"/>
</dbReference>
<dbReference type="AlphaFoldDB" id="A0A0G4EUT6"/>
<evidence type="ECO:0000256" key="2">
    <source>
        <dbReference type="ARBA" id="ARBA00007958"/>
    </source>
</evidence>
<evidence type="ECO:0000313" key="8">
    <source>
        <dbReference type="Proteomes" id="UP000041254"/>
    </source>
</evidence>
<proteinExistence type="inferred from homology"/>
<reference evidence="7 8" key="1">
    <citation type="submission" date="2014-11" db="EMBL/GenBank/DDBJ databases">
        <authorList>
            <person name="Zhu J."/>
            <person name="Qi W."/>
            <person name="Song R."/>
        </authorList>
    </citation>
    <scope>NUCLEOTIDE SEQUENCE [LARGE SCALE GENOMIC DNA]</scope>
</reference>
<feature type="chain" id="PRO_5005188179" description="Haloacid dehalogenase-like hydrolase domain-containing protein 2" evidence="6">
    <location>
        <begin position="20"/>
        <end position="347"/>
    </location>
</feature>
<organism evidence="7 8">
    <name type="scientific">Vitrella brassicaformis (strain CCMP3155)</name>
    <dbReference type="NCBI Taxonomy" id="1169540"/>
    <lineage>
        <taxon>Eukaryota</taxon>
        <taxon>Sar</taxon>
        <taxon>Alveolata</taxon>
        <taxon>Colpodellida</taxon>
        <taxon>Vitrellaceae</taxon>
        <taxon>Vitrella</taxon>
    </lineage>
</organism>
<dbReference type="Gene3D" id="3.40.50.1000">
    <property type="entry name" value="HAD superfamily/HAD-like"/>
    <property type="match status" value="2"/>
</dbReference>
<evidence type="ECO:0000256" key="1">
    <source>
        <dbReference type="ARBA" id="ARBA00001946"/>
    </source>
</evidence>
<sequence length="347" mass="37105">MLQGSLLAAAFILARSIGGHRPSPTVALSAFCSSCGLKAPRRSASLRYRRHYHQHRPGTGQTTSMSTSSAVGEKPIEYALVDLSGTLHIESEPTPDAIAALTKLRSLVKGVRFVTNTTKESQRQLMARLKAIGFDIDSSEIFSSLSAAVRLIKERGVERPFLMLSESAKEDFREAGACVVDGQGGEEEEHDPCVVVGLAPDSFNYDTMTKAMRLLLTPSPGIPPTLVAIHKSRYFMRSDGLAMSVGPFACALEYATGLTAEVVGKPSAGFFRGAMRTLGDGIGEESVVMIGDDATDDVQGAVACGLRGILVKTGKYRAGDEAKLDPQPTAVVDNFAKAVEWIESHNK</sequence>
<keyword evidence="3" id="KW-0479">Metal-binding</keyword>
<gene>
    <name evidence="7" type="ORF">Vbra_20861</name>
</gene>
<dbReference type="GO" id="GO:0016791">
    <property type="term" value="F:phosphatase activity"/>
    <property type="evidence" value="ECO:0007669"/>
    <property type="project" value="InterPro"/>
</dbReference>
<feature type="signal peptide" evidence="6">
    <location>
        <begin position="1"/>
        <end position="19"/>
    </location>
</feature>
<evidence type="ECO:0000313" key="7">
    <source>
        <dbReference type="EMBL" id="CEM01796.1"/>
    </source>
</evidence>
<dbReference type="SUPFAM" id="SSF56784">
    <property type="entry name" value="HAD-like"/>
    <property type="match status" value="1"/>
</dbReference>
<dbReference type="Pfam" id="PF13344">
    <property type="entry name" value="Hydrolase_6"/>
    <property type="match status" value="1"/>
</dbReference>
<dbReference type="PANTHER" id="PTHR19288:SF46">
    <property type="entry name" value="HALOACID DEHALOGENASE-LIKE HYDROLASE DOMAIN-CONTAINING PROTEIN 2"/>
    <property type="match status" value="1"/>
</dbReference>
<name>A0A0G4EUT6_VITBC</name>
<dbReference type="InterPro" id="IPR036412">
    <property type="entry name" value="HAD-like_sf"/>
</dbReference>
<dbReference type="STRING" id="1169540.A0A0G4EUT6"/>
<comment type="cofactor">
    <cofactor evidence="1">
        <name>Mg(2+)</name>
        <dbReference type="ChEBI" id="CHEBI:18420"/>
    </cofactor>
</comment>
<evidence type="ECO:0000256" key="3">
    <source>
        <dbReference type="ARBA" id="ARBA00022723"/>
    </source>
</evidence>
<dbReference type="InterPro" id="IPR023214">
    <property type="entry name" value="HAD_sf"/>
</dbReference>
<dbReference type="PhylomeDB" id="A0A0G4EUT6"/>
<dbReference type="GO" id="GO:0046872">
    <property type="term" value="F:metal ion binding"/>
    <property type="evidence" value="ECO:0007669"/>
    <property type="project" value="UniProtKB-KW"/>
</dbReference>
<comment type="similarity">
    <text evidence="2">Belongs to the HAD-like hydrolase superfamily.</text>
</comment>
<evidence type="ECO:0000256" key="4">
    <source>
        <dbReference type="ARBA" id="ARBA00022842"/>
    </source>
</evidence>
<evidence type="ECO:0000256" key="6">
    <source>
        <dbReference type="SAM" id="SignalP"/>
    </source>
</evidence>
<dbReference type="GO" id="GO:0005737">
    <property type="term" value="C:cytoplasm"/>
    <property type="evidence" value="ECO:0007669"/>
    <property type="project" value="TreeGrafter"/>
</dbReference>
<accession>A0A0G4EUT6</accession>
<dbReference type="InterPro" id="IPR006357">
    <property type="entry name" value="HAD-SF_hydro_IIA"/>
</dbReference>
<keyword evidence="6" id="KW-0732">Signal</keyword>
<evidence type="ECO:0000256" key="5">
    <source>
        <dbReference type="ARBA" id="ARBA00039666"/>
    </source>
</evidence>
<dbReference type="NCBIfam" id="TIGR01458">
    <property type="entry name" value="HAD-SF-IIA-hyp3"/>
    <property type="match status" value="1"/>
</dbReference>
<dbReference type="InParanoid" id="A0A0G4EUT6"/>
<keyword evidence="4" id="KW-0460">Magnesium</keyword>
<dbReference type="VEuPathDB" id="CryptoDB:Vbra_20861"/>
<keyword evidence="8" id="KW-1185">Reference proteome</keyword>
<dbReference type="Proteomes" id="UP000041254">
    <property type="component" value="Unassembled WGS sequence"/>
</dbReference>
<dbReference type="OMA" id="EEHIFMP"/>
<protein>
    <recommendedName>
        <fullName evidence="5">Haloacid dehalogenase-like hydrolase domain-containing protein 2</fullName>
    </recommendedName>
</protein>
<dbReference type="Pfam" id="PF13242">
    <property type="entry name" value="Hydrolase_like"/>
    <property type="match status" value="1"/>
</dbReference>
<dbReference type="InterPro" id="IPR006355">
    <property type="entry name" value="LHPP/HDHD2"/>
</dbReference>